<dbReference type="Pfam" id="PF08139">
    <property type="entry name" value="LPAM_1"/>
    <property type="match status" value="1"/>
</dbReference>
<protein>
    <recommendedName>
        <fullName evidence="1">Type IV secretion system putative lipoprotein virB7</fullName>
    </recommendedName>
</protein>
<evidence type="ECO:0000313" key="6">
    <source>
        <dbReference type="Proteomes" id="UP000027219"/>
    </source>
</evidence>
<evidence type="ECO:0000256" key="3">
    <source>
        <dbReference type="SAM" id="SignalP"/>
    </source>
</evidence>
<evidence type="ECO:0000256" key="1">
    <source>
        <dbReference type="ARBA" id="ARBA00017922"/>
    </source>
</evidence>
<keyword evidence="6" id="KW-1185">Reference proteome</keyword>
<evidence type="ECO:0000313" key="4">
    <source>
        <dbReference type="EMBL" id="KAB0303999.1"/>
    </source>
</evidence>
<evidence type="ECO:0000313" key="7">
    <source>
        <dbReference type="Proteomes" id="UP000326687"/>
    </source>
</evidence>
<keyword evidence="2 3" id="KW-0732">Signal</keyword>
<feature type="signal peptide" evidence="3">
    <location>
        <begin position="1"/>
        <end position="22"/>
    </location>
</feature>
<dbReference type="Proteomes" id="UP000027219">
    <property type="component" value="Unassembled WGS sequence"/>
</dbReference>
<reference evidence="5 6" key="1">
    <citation type="submission" date="2014-02" db="EMBL/GenBank/DDBJ databases">
        <title>Vibrio fortis Dalian14 Genome Sequencing.</title>
        <authorList>
            <person name="Wang Y."/>
            <person name="Song L."/>
            <person name="Liu G."/>
            <person name="Ding J."/>
        </authorList>
    </citation>
    <scope>NUCLEOTIDE SEQUENCE [LARGE SCALE GENOMIC DNA]</scope>
    <source>
        <strain evidence="5 6">Dalian14</strain>
    </source>
</reference>
<proteinExistence type="predicted"/>
<dbReference type="EMBL" id="JFFR01000002">
    <property type="protein sequence ID" value="KDN30326.1"/>
    <property type="molecule type" value="Genomic_DNA"/>
</dbReference>
<name>A0A066USB5_9VIBR</name>
<dbReference type="EMBL" id="VXDD01000001">
    <property type="protein sequence ID" value="KAB0303999.1"/>
    <property type="molecule type" value="Genomic_DNA"/>
</dbReference>
<dbReference type="OrthoDB" id="12517at2"/>
<organism evidence="5 6">
    <name type="scientific">Vibrio fortis</name>
    <dbReference type="NCBI Taxonomy" id="212667"/>
    <lineage>
        <taxon>Bacteria</taxon>
        <taxon>Pseudomonadati</taxon>
        <taxon>Pseudomonadota</taxon>
        <taxon>Gammaproteobacteria</taxon>
        <taxon>Vibrionales</taxon>
        <taxon>Vibrionaceae</taxon>
        <taxon>Vibrio</taxon>
    </lineage>
</organism>
<dbReference type="Proteomes" id="UP000326687">
    <property type="component" value="Unassembled WGS sequence"/>
</dbReference>
<dbReference type="InterPro" id="IPR012640">
    <property type="entry name" value="Membr_lipoprot_lipid_attach_CS"/>
</dbReference>
<dbReference type="RefSeq" id="WP_032549349.1">
    <property type="nucleotide sequence ID" value="NZ_BTGL01000004.1"/>
</dbReference>
<accession>A0A066USB5</accession>
<dbReference type="STRING" id="212667.VFDL14_06250"/>
<evidence type="ECO:0000256" key="2">
    <source>
        <dbReference type="ARBA" id="ARBA00022729"/>
    </source>
</evidence>
<dbReference type="PROSITE" id="PS51257">
    <property type="entry name" value="PROKAR_LIPOPROTEIN"/>
    <property type="match status" value="1"/>
</dbReference>
<sequence>MKKLLIATSLVAVLAGCQSNNATVKEAQNFAPCTFPDAPTVSAPGWICDVIPSDIAAAAKGYSKKSAAGMSVMRKIAVNDARVNLAAEFETDVSNLFQAATEGVTSTSAAEGVTLVTEDVQETFENITKTVVNKTLTNSRVIVSQASPTGGLYVLVGMDQAAYDANMNKVIDEVGGEDSALWDQFNNEKAAADLAAAFDALKK</sequence>
<reference evidence="4 7" key="2">
    <citation type="submission" date="2019-09" db="EMBL/GenBank/DDBJ databases">
        <title>Vibrio Fortis S7-72.</title>
        <authorList>
            <person name="Das S.K."/>
        </authorList>
    </citation>
    <scope>NUCLEOTIDE SEQUENCE [LARGE SCALE GENOMIC DNA]</scope>
    <source>
        <strain evidence="4 7">S7-72</strain>
    </source>
</reference>
<gene>
    <name evidence="4" type="ORF">F2Z80_08655</name>
    <name evidence="5" type="ORF">VFDL14_06250</name>
</gene>
<feature type="chain" id="PRO_5044539260" description="Type IV secretion system putative lipoprotein virB7" evidence="3">
    <location>
        <begin position="23"/>
        <end position="203"/>
    </location>
</feature>
<evidence type="ECO:0000313" key="5">
    <source>
        <dbReference type="EMBL" id="KDN30326.1"/>
    </source>
</evidence>
<comment type="caution">
    <text evidence="5">The sequence shown here is derived from an EMBL/GenBank/DDBJ whole genome shotgun (WGS) entry which is preliminary data.</text>
</comment>
<dbReference type="AlphaFoldDB" id="A0A066USB5"/>